<comment type="caution">
    <text evidence="1">The sequence shown here is derived from an EMBL/GenBank/DDBJ whole genome shotgun (WGS) entry which is preliminary data.</text>
</comment>
<organism evidence="1 2">
    <name type="scientific">Toxocara canis</name>
    <name type="common">Canine roundworm</name>
    <dbReference type="NCBI Taxonomy" id="6265"/>
    <lineage>
        <taxon>Eukaryota</taxon>
        <taxon>Metazoa</taxon>
        <taxon>Ecdysozoa</taxon>
        <taxon>Nematoda</taxon>
        <taxon>Chromadorea</taxon>
        <taxon>Rhabditida</taxon>
        <taxon>Spirurina</taxon>
        <taxon>Ascaridomorpha</taxon>
        <taxon>Ascaridoidea</taxon>
        <taxon>Toxocaridae</taxon>
        <taxon>Toxocara</taxon>
    </lineage>
</organism>
<keyword evidence="2" id="KW-1185">Reference proteome</keyword>
<dbReference type="Proteomes" id="UP000031036">
    <property type="component" value="Unassembled WGS sequence"/>
</dbReference>
<gene>
    <name evidence="1" type="ORF">Tcan_08334</name>
</gene>
<reference evidence="1 2" key="1">
    <citation type="submission" date="2014-11" db="EMBL/GenBank/DDBJ databases">
        <title>Genetic blueprint of the zoonotic pathogen Toxocara canis.</title>
        <authorList>
            <person name="Zhu X.-Q."/>
            <person name="Korhonen P.K."/>
            <person name="Cai H."/>
            <person name="Young N.D."/>
            <person name="Nejsum P."/>
            <person name="von Samson-Himmelstjerna G."/>
            <person name="Boag P.R."/>
            <person name="Tan P."/>
            <person name="Li Q."/>
            <person name="Min J."/>
            <person name="Yang Y."/>
            <person name="Wang X."/>
            <person name="Fang X."/>
            <person name="Hall R.S."/>
            <person name="Hofmann A."/>
            <person name="Sternberg P.W."/>
            <person name="Jex A.R."/>
            <person name="Gasser R.B."/>
        </authorList>
    </citation>
    <scope>NUCLEOTIDE SEQUENCE [LARGE SCALE GENOMIC DNA]</scope>
    <source>
        <strain evidence="1">PN_DK_2014</strain>
    </source>
</reference>
<evidence type="ECO:0000313" key="2">
    <source>
        <dbReference type="Proteomes" id="UP000031036"/>
    </source>
</evidence>
<proteinExistence type="predicted"/>
<accession>A0A0B2VU25</accession>
<name>A0A0B2VU25_TOXCA</name>
<dbReference type="EMBL" id="JPKZ01000895">
    <property type="protein sequence ID" value="KHN84884.1"/>
    <property type="molecule type" value="Genomic_DNA"/>
</dbReference>
<protein>
    <submittedName>
        <fullName evidence="1">Uncharacterized protein</fullName>
    </submittedName>
</protein>
<evidence type="ECO:0000313" key="1">
    <source>
        <dbReference type="EMBL" id="KHN84884.1"/>
    </source>
</evidence>
<sequence>MVEHSSLSLMNAHEEITEAFAVEEFCEHAVLDGEAMLVKVLMDCRGEAVRERWK</sequence>
<dbReference type="AlphaFoldDB" id="A0A0B2VU25"/>